<evidence type="ECO:0000259" key="2">
    <source>
        <dbReference type="Pfam" id="PF10816"/>
    </source>
</evidence>
<sequence>MGLGIAIRAFSAGLFNKQAAERLRIALDGGQPADEPSKPKIEPPASVKPPATPPQPKRPARSEAVTLLSALQRESRLIDLIQENLGDYSDAQVGAAARPCLLQCKSTLDRLIGLAPVSDAGEGNSVDVGENPSAARYQWVGEGSGGSGKLIHKGWVATKTELPEWTGDDADANVIAPAQLQRS</sequence>
<dbReference type="EMBL" id="SJPN01000003">
    <property type="protein sequence ID" value="TWU04837.1"/>
    <property type="molecule type" value="Genomic_DNA"/>
</dbReference>
<feature type="domain" description="DUF2760" evidence="2">
    <location>
        <begin position="62"/>
        <end position="180"/>
    </location>
</feature>
<dbReference type="AlphaFoldDB" id="A0A5C6AZC2"/>
<dbReference type="OrthoDB" id="21395at2"/>
<proteinExistence type="predicted"/>
<comment type="caution">
    <text evidence="3">The sequence shown here is derived from an EMBL/GenBank/DDBJ whole genome shotgun (WGS) entry which is preliminary data.</text>
</comment>
<reference evidence="3 4" key="1">
    <citation type="submission" date="2019-02" db="EMBL/GenBank/DDBJ databases">
        <title>Deep-cultivation of Planctomycetes and their phenomic and genomic characterization uncovers novel biology.</title>
        <authorList>
            <person name="Wiegand S."/>
            <person name="Jogler M."/>
            <person name="Boedeker C."/>
            <person name="Pinto D."/>
            <person name="Vollmers J."/>
            <person name="Rivas-Marin E."/>
            <person name="Kohn T."/>
            <person name="Peeters S.H."/>
            <person name="Heuer A."/>
            <person name="Rast P."/>
            <person name="Oberbeckmann S."/>
            <person name="Bunk B."/>
            <person name="Jeske O."/>
            <person name="Meyerdierks A."/>
            <person name="Storesund J.E."/>
            <person name="Kallscheuer N."/>
            <person name="Luecker S."/>
            <person name="Lage O.M."/>
            <person name="Pohl T."/>
            <person name="Merkel B.J."/>
            <person name="Hornburger P."/>
            <person name="Mueller R.-W."/>
            <person name="Bruemmer F."/>
            <person name="Labrenz M."/>
            <person name="Spormann A.M."/>
            <person name="Op Den Camp H."/>
            <person name="Overmann J."/>
            <person name="Amann R."/>
            <person name="Jetten M.S.M."/>
            <person name="Mascher T."/>
            <person name="Medema M.H."/>
            <person name="Devos D.P."/>
            <person name="Kaster A.-K."/>
            <person name="Ovreas L."/>
            <person name="Rohde M."/>
            <person name="Galperin M.Y."/>
            <person name="Jogler C."/>
        </authorList>
    </citation>
    <scope>NUCLEOTIDE SEQUENCE [LARGE SCALE GENOMIC DNA]</scope>
    <source>
        <strain evidence="3 4">Pla52n</strain>
    </source>
</reference>
<dbReference type="RefSeq" id="WP_146520183.1">
    <property type="nucleotide sequence ID" value="NZ_CP151726.1"/>
</dbReference>
<gene>
    <name evidence="3" type="ORF">Pla52n_28820</name>
</gene>
<feature type="region of interest" description="Disordered" evidence="1">
    <location>
        <begin position="26"/>
        <end position="61"/>
    </location>
</feature>
<evidence type="ECO:0000313" key="3">
    <source>
        <dbReference type="EMBL" id="TWU04837.1"/>
    </source>
</evidence>
<accession>A0A5C6AZC2</accession>
<dbReference type="InterPro" id="IPR021212">
    <property type="entry name" value="DUF2760"/>
</dbReference>
<name>A0A5C6AZC2_9BACT</name>
<evidence type="ECO:0000256" key="1">
    <source>
        <dbReference type="SAM" id="MobiDB-lite"/>
    </source>
</evidence>
<dbReference type="Pfam" id="PF10816">
    <property type="entry name" value="DUF2760"/>
    <property type="match status" value="1"/>
</dbReference>
<keyword evidence="4" id="KW-1185">Reference proteome</keyword>
<organism evidence="3 4">
    <name type="scientific">Stieleria varia</name>
    <dbReference type="NCBI Taxonomy" id="2528005"/>
    <lineage>
        <taxon>Bacteria</taxon>
        <taxon>Pseudomonadati</taxon>
        <taxon>Planctomycetota</taxon>
        <taxon>Planctomycetia</taxon>
        <taxon>Pirellulales</taxon>
        <taxon>Pirellulaceae</taxon>
        <taxon>Stieleria</taxon>
    </lineage>
</organism>
<evidence type="ECO:0000313" key="4">
    <source>
        <dbReference type="Proteomes" id="UP000320176"/>
    </source>
</evidence>
<dbReference type="Proteomes" id="UP000320176">
    <property type="component" value="Unassembled WGS sequence"/>
</dbReference>
<protein>
    <recommendedName>
        <fullName evidence="2">DUF2760 domain-containing protein</fullName>
    </recommendedName>
</protein>
<feature type="compositionally biased region" description="Pro residues" evidence="1">
    <location>
        <begin position="46"/>
        <end position="57"/>
    </location>
</feature>